<evidence type="ECO:0000256" key="2">
    <source>
        <dbReference type="SAM" id="MobiDB-lite"/>
    </source>
</evidence>
<sequence>MSASQVYSHRDYTVGWVCALRKEQTAATAMLDVIHDDLPNPPNDPNAYTLGSIGKHNIAIACLPEGRYGNNAAATAAAHMVSTFPSLRFGLMVGIGGGIPSNKIRLGDVVVSKPDSCFPGVIQWDLGKIEQGGVIEHTGSLNNPPTALLTSLAKLGTKREMEGSQIPNHLAVMGEKWPNLVAKYTQSVSLRDNLFADDCLHIQDPSTNESGQETQTHDSETEEDENEEESVDCRFCDMTKARKRKPRATRIHYGLIASGNMVIKDAQFRNQLNERFSNKILCVEMEAAGLMNDFPCLVIRGICDYADSHKNKAWQEYAAAVAAAFAKELLLVIPTQAVEQMDTITSLLSDIRCDVGLAVEYLEEAKAFRHNKKDEKILDWISPLDYGAEHSDVLKRWQPGTGQWLLESTELKTFLERNDKRILFCPGIPGAGKTVMAATVIDYLHKQFAHDSSICMAYIYFNFRRHNEQDPNAVFSSLLKQISRRQRSLHSSVTTLYNAHMKECTRPSLKEIIKAFRDVVRMYSRVFIIIDALDECASSNHCRETILSEIIGCTEQSDSSDLKLFATARDIPEISERFKYSLRLEIKAVESDIRKYIDSRLSSLSPTSVISKSKTLQEKIKTGISVSVGGMFLLAQLHFDQLMDCITRKAVMKTLETLPTGSNAYDFTYNAAMDRINHQSTSRRLLSINVLSWITHAMRPLSAIELQHALAVEIGEDEFDEDNLPQIEDVVSTSLGLVTIDEESKIIRLVHYTTQEFFERNQNKWFPNAKTYIAEVCSCYLSNFVFRNGYCEVVLEILPRWEFFAYAITYWKDHVSMSDFRQTHVNFLENTSNLRLFENDPYPLRSHPKLLTGLHIAAEFGWNQIVEKMLGDIPDADAHDEFNRTPFYMAASSGHCTVMKTLLNTNKVDVNVISSESGYTPLICAAQRGHAVAVKLLLDTGKLNAGHTCKRQKAALWYAAVSGHMNATQLLLNARNYEPHMVREIHSSALLGAIIMNQEPIVQLLLETGYADANVQTTNECSPFFWDSIPDDIYENNVAADYPPFDMNLFNAYDKFVHDYEYMDRQINPLDDTTWRCPSTKMIRSDDNVEKPAEYSLNQGKSPLCLAVEFGCENLAKVFLSRKEVNIDLPAKDLYLSTALSMASRCGSIEVFRLLVDSGRFDVNSKDGFGQTPLMIAASMSHKEIVKLLLQENSLAHDLQDVHGRTALFYAVANIHIKDAHGVSLLFDTVRSRIEKTIAFQFEASTFGTEAQDDYVRSLLLPVGDSGREDIVKLCLDTGKFDINARDSFGLTPLLFATKHPSYALGVIRLLLTTSNVDVTVRDYRYQRTALLWAAYAGQVESFEIILKTGKFDINKRDVNGLTALTLAAQRGNAIIVQYLSFEDAVDFHSKDYEHNRTALMWAASAKSLATFSHLERTGKFDLGEEDAHGLTHSEITRENHVYTITFLLNGDGVEVYKNNVTSLRIGAEVDGRDYRDGRMALTWAVQYGCLRDISLLLKSQKVGGSEKDINGFDSVEVALVDWHLQIVALFKKSE</sequence>
<feature type="compositionally biased region" description="Polar residues" evidence="2">
    <location>
        <begin position="204"/>
        <end position="214"/>
    </location>
</feature>
<dbReference type="EMBL" id="CP075869">
    <property type="protein sequence ID" value="QYT03715.1"/>
    <property type="molecule type" value="Genomic_DNA"/>
</dbReference>
<feature type="domain" description="GPI inositol-deacylase winged helix" evidence="3">
    <location>
        <begin position="681"/>
        <end position="760"/>
    </location>
</feature>
<dbReference type="InterPro" id="IPR027417">
    <property type="entry name" value="P-loop_NTPase"/>
</dbReference>
<dbReference type="Proteomes" id="UP000826661">
    <property type="component" value="Chromosome VI"/>
</dbReference>
<dbReference type="Pfam" id="PF24883">
    <property type="entry name" value="NPHP3_N"/>
    <property type="match status" value="1"/>
</dbReference>
<feature type="compositionally biased region" description="Acidic residues" evidence="2">
    <location>
        <begin position="220"/>
        <end position="230"/>
    </location>
</feature>
<dbReference type="Gene3D" id="3.40.50.1580">
    <property type="entry name" value="Nucleoside phosphorylase domain"/>
    <property type="match status" value="1"/>
</dbReference>
<feature type="domain" description="Nephrocystin 3-like N-terminal" evidence="4">
    <location>
        <begin position="400"/>
        <end position="569"/>
    </location>
</feature>
<dbReference type="Gene3D" id="3.40.50.300">
    <property type="entry name" value="P-loop containing nucleotide triphosphate hydrolases"/>
    <property type="match status" value="1"/>
</dbReference>
<reference evidence="5 6" key="1">
    <citation type="journal article" date="2021" name="BMC Genomics">
        <title>Telomere-to-telomere genome assembly of asparaginase-producing Trichoderma simmonsii.</title>
        <authorList>
            <person name="Chung D."/>
            <person name="Kwon Y.M."/>
            <person name="Yang Y."/>
        </authorList>
    </citation>
    <scope>NUCLEOTIDE SEQUENCE [LARGE SCALE GENOMIC DNA]</scope>
    <source>
        <strain evidence="5 6">GH-Sj1</strain>
    </source>
</reference>
<evidence type="ECO:0000259" key="4">
    <source>
        <dbReference type="Pfam" id="PF24883"/>
    </source>
</evidence>
<dbReference type="Pfam" id="PF12796">
    <property type="entry name" value="Ank_2"/>
    <property type="match status" value="3"/>
</dbReference>
<dbReference type="InterPro" id="IPR056884">
    <property type="entry name" value="NPHP3-like_N"/>
</dbReference>
<dbReference type="SUPFAM" id="SSF52540">
    <property type="entry name" value="P-loop containing nucleoside triphosphate hydrolases"/>
    <property type="match status" value="1"/>
</dbReference>
<keyword evidence="6" id="KW-1185">Reference proteome</keyword>
<evidence type="ECO:0000313" key="6">
    <source>
        <dbReference type="Proteomes" id="UP000826661"/>
    </source>
</evidence>
<protein>
    <submittedName>
        <fullName evidence="5">ANK_REP_REGION domain-containing protein</fullName>
    </submittedName>
</protein>
<dbReference type="InterPro" id="IPR036770">
    <property type="entry name" value="Ankyrin_rpt-contain_sf"/>
</dbReference>
<name>A0A8G0LP93_9HYPO</name>
<accession>A0A8G0LP93</accession>
<proteinExistence type="predicted"/>
<organism evidence="5 6">
    <name type="scientific">Trichoderma simmonsii</name>
    <dbReference type="NCBI Taxonomy" id="1491479"/>
    <lineage>
        <taxon>Eukaryota</taxon>
        <taxon>Fungi</taxon>
        <taxon>Dikarya</taxon>
        <taxon>Ascomycota</taxon>
        <taxon>Pezizomycotina</taxon>
        <taxon>Sordariomycetes</taxon>
        <taxon>Hypocreomycetidae</taxon>
        <taxon>Hypocreales</taxon>
        <taxon>Hypocreaceae</taxon>
        <taxon>Trichoderma</taxon>
    </lineage>
</organism>
<dbReference type="InterPro" id="IPR035994">
    <property type="entry name" value="Nucleoside_phosphorylase_sf"/>
</dbReference>
<dbReference type="Gene3D" id="1.25.40.20">
    <property type="entry name" value="Ankyrin repeat-containing domain"/>
    <property type="match status" value="4"/>
</dbReference>
<evidence type="ECO:0000313" key="5">
    <source>
        <dbReference type="EMBL" id="QYT03715.1"/>
    </source>
</evidence>
<dbReference type="InterPro" id="IPR054471">
    <property type="entry name" value="GPIID_WHD"/>
</dbReference>
<dbReference type="GO" id="GO:0003824">
    <property type="term" value="F:catalytic activity"/>
    <property type="evidence" value="ECO:0007669"/>
    <property type="project" value="InterPro"/>
</dbReference>
<evidence type="ECO:0000259" key="3">
    <source>
        <dbReference type="Pfam" id="PF22939"/>
    </source>
</evidence>
<dbReference type="InterPro" id="IPR002110">
    <property type="entry name" value="Ankyrin_rpt"/>
</dbReference>
<dbReference type="SUPFAM" id="SSF48403">
    <property type="entry name" value="Ankyrin repeat"/>
    <property type="match status" value="2"/>
</dbReference>
<feature type="region of interest" description="Disordered" evidence="2">
    <location>
        <begin position="201"/>
        <end position="230"/>
    </location>
</feature>
<dbReference type="InterPro" id="IPR053137">
    <property type="entry name" value="NLR-like"/>
</dbReference>
<dbReference type="SMART" id="SM00248">
    <property type="entry name" value="ANK"/>
    <property type="match status" value="15"/>
</dbReference>
<dbReference type="PANTHER" id="PTHR46082">
    <property type="entry name" value="ATP/GTP-BINDING PROTEIN-RELATED"/>
    <property type="match status" value="1"/>
</dbReference>
<dbReference type="GO" id="GO:0009116">
    <property type="term" value="P:nucleoside metabolic process"/>
    <property type="evidence" value="ECO:0007669"/>
    <property type="project" value="InterPro"/>
</dbReference>
<gene>
    <name evidence="5" type="ORF">H0G86_010662</name>
</gene>
<keyword evidence="1" id="KW-0677">Repeat</keyword>
<dbReference type="SUPFAM" id="SSF53167">
    <property type="entry name" value="Purine and uridine phosphorylases"/>
    <property type="match status" value="1"/>
</dbReference>
<evidence type="ECO:0000256" key="1">
    <source>
        <dbReference type="ARBA" id="ARBA00022737"/>
    </source>
</evidence>
<dbReference type="PANTHER" id="PTHR46082:SF11">
    <property type="entry name" value="AAA+ ATPASE DOMAIN-CONTAINING PROTEIN-RELATED"/>
    <property type="match status" value="1"/>
</dbReference>
<dbReference type="Pfam" id="PF22939">
    <property type="entry name" value="WHD_GPIID"/>
    <property type="match status" value="1"/>
</dbReference>